<dbReference type="Proteomes" id="UP001187192">
    <property type="component" value="Unassembled WGS sequence"/>
</dbReference>
<dbReference type="EMBL" id="BTGU01000003">
    <property type="protein sequence ID" value="GMN30448.1"/>
    <property type="molecule type" value="Genomic_DNA"/>
</dbReference>
<evidence type="ECO:0000313" key="2">
    <source>
        <dbReference type="EMBL" id="GMN30448.1"/>
    </source>
</evidence>
<keyword evidence="3" id="KW-1185">Reference proteome</keyword>
<proteinExistence type="predicted"/>
<comment type="caution">
    <text evidence="2">The sequence shown here is derived from an EMBL/GenBank/DDBJ whole genome shotgun (WGS) entry which is preliminary data.</text>
</comment>
<name>A0AA87ZPG4_FICCA</name>
<reference evidence="2" key="1">
    <citation type="submission" date="2023-07" db="EMBL/GenBank/DDBJ databases">
        <title>draft genome sequence of fig (Ficus carica).</title>
        <authorList>
            <person name="Takahashi T."/>
            <person name="Nishimura K."/>
        </authorList>
    </citation>
    <scope>NUCLEOTIDE SEQUENCE</scope>
</reference>
<feature type="region of interest" description="Disordered" evidence="1">
    <location>
        <begin position="50"/>
        <end position="69"/>
    </location>
</feature>
<organism evidence="2 3">
    <name type="scientific">Ficus carica</name>
    <name type="common">Common fig</name>
    <dbReference type="NCBI Taxonomy" id="3494"/>
    <lineage>
        <taxon>Eukaryota</taxon>
        <taxon>Viridiplantae</taxon>
        <taxon>Streptophyta</taxon>
        <taxon>Embryophyta</taxon>
        <taxon>Tracheophyta</taxon>
        <taxon>Spermatophyta</taxon>
        <taxon>Magnoliopsida</taxon>
        <taxon>eudicotyledons</taxon>
        <taxon>Gunneridae</taxon>
        <taxon>Pentapetalae</taxon>
        <taxon>rosids</taxon>
        <taxon>fabids</taxon>
        <taxon>Rosales</taxon>
        <taxon>Moraceae</taxon>
        <taxon>Ficeae</taxon>
        <taxon>Ficus</taxon>
    </lineage>
</organism>
<gene>
    <name evidence="2" type="ORF">TIFTF001_002793</name>
</gene>
<evidence type="ECO:0000256" key="1">
    <source>
        <dbReference type="SAM" id="MobiDB-lite"/>
    </source>
</evidence>
<dbReference type="AlphaFoldDB" id="A0AA87ZPG4"/>
<protein>
    <submittedName>
        <fullName evidence="2">Uncharacterized protein</fullName>
    </submittedName>
</protein>
<sequence>MVLECASASMVYPRTSIAVAEAAPPKQTMSMTLRFNLRVSVSYIRNGSKDSWHGHGKKHENNNNNNNKAQALATPNFLKMNVTRKSWTYIAHCSL</sequence>
<evidence type="ECO:0000313" key="3">
    <source>
        <dbReference type="Proteomes" id="UP001187192"/>
    </source>
</evidence>
<accession>A0AA87ZPG4</accession>